<dbReference type="GO" id="GO:0046872">
    <property type="term" value="F:metal ion binding"/>
    <property type="evidence" value="ECO:0007669"/>
    <property type="project" value="UniProtKB-KW"/>
</dbReference>
<dbReference type="PANTHER" id="PTHR11080">
    <property type="entry name" value="PYRAZINAMIDASE/NICOTINAMIDASE"/>
    <property type="match status" value="1"/>
</dbReference>
<comment type="pathway">
    <text evidence="5">Cofactor biosynthesis; nicotinate biosynthesis; nicotinate from nicotinamide: step 1/1.</text>
</comment>
<dbReference type="NCBIfam" id="NF008623">
    <property type="entry name" value="PRK11609.1"/>
    <property type="match status" value="1"/>
</dbReference>
<evidence type="ECO:0000256" key="7">
    <source>
        <dbReference type="ARBA" id="ARBA00043224"/>
    </source>
</evidence>
<dbReference type="CDD" id="cd01011">
    <property type="entry name" value="nicotinamidase"/>
    <property type="match status" value="1"/>
</dbReference>
<name>A0A8J7UVU9_9BACT</name>
<dbReference type="Proteomes" id="UP000673975">
    <property type="component" value="Unassembled WGS sequence"/>
</dbReference>
<evidence type="ECO:0000256" key="1">
    <source>
        <dbReference type="ARBA" id="ARBA00006336"/>
    </source>
</evidence>
<dbReference type="GO" id="GO:0019363">
    <property type="term" value="P:pyridine nucleotide biosynthetic process"/>
    <property type="evidence" value="ECO:0007669"/>
    <property type="project" value="UniProtKB-KW"/>
</dbReference>
<evidence type="ECO:0000256" key="6">
    <source>
        <dbReference type="ARBA" id="ARBA00039017"/>
    </source>
</evidence>
<evidence type="ECO:0000256" key="3">
    <source>
        <dbReference type="ARBA" id="ARBA00022723"/>
    </source>
</evidence>
<feature type="domain" description="Isochorismatase-like" evidence="9">
    <location>
        <begin position="3"/>
        <end position="201"/>
    </location>
</feature>
<dbReference type="SUPFAM" id="SSF52499">
    <property type="entry name" value="Isochorismatase-like hydrolases"/>
    <property type="match status" value="1"/>
</dbReference>
<accession>A0A8J7UVU9</accession>
<comment type="caution">
    <text evidence="10">The sequence shown here is derived from an EMBL/GenBank/DDBJ whole genome shotgun (WGS) entry which is preliminary data.</text>
</comment>
<keyword evidence="3" id="KW-0479">Metal-binding</keyword>
<dbReference type="PANTHER" id="PTHR11080:SF2">
    <property type="entry name" value="LD05707P"/>
    <property type="match status" value="1"/>
</dbReference>
<evidence type="ECO:0000256" key="4">
    <source>
        <dbReference type="ARBA" id="ARBA00022801"/>
    </source>
</evidence>
<dbReference type="EC" id="3.5.1.19" evidence="6"/>
<evidence type="ECO:0000256" key="5">
    <source>
        <dbReference type="ARBA" id="ARBA00037900"/>
    </source>
</evidence>
<dbReference type="RefSeq" id="WP_210512097.1">
    <property type="nucleotide sequence ID" value="NZ_JAFIDN010000007.1"/>
</dbReference>
<reference evidence="10" key="1">
    <citation type="submission" date="2021-02" db="EMBL/GenBank/DDBJ databases">
        <title>Natronogracilivirga saccharolytica gen. nov. sp. nov. a new anaerobic, haloalkiliphilic carbohydrate-fermenting bacterium from soda lake and proposing of Cyclonatronumiaceae fam. nov. in the phylum Balneolaeota.</title>
        <authorList>
            <person name="Zhilina T.N."/>
            <person name="Sorokin D.Y."/>
            <person name="Zavarzina D.G."/>
            <person name="Toshchakov S.V."/>
            <person name="Kublanov I.V."/>
        </authorList>
    </citation>
    <scope>NUCLEOTIDE SEQUENCE</scope>
    <source>
        <strain evidence="10">Z-1702</strain>
    </source>
</reference>
<dbReference type="InterPro" id="IPR052347">
    <property type="entry name" value="Isochorismatase_Nicotinamidase"/>
</dbReference>
<dbReference type="GO" id="GO:0008936">
    <property type="term" value="F:nicotinamidase activity"/>
    <property type="evidence" value="ECO:0007669"/>
    <property type="project" value="UniProtKB-EC"/>
</dbReference>
<evidence type="ECO:0000313" key="10">
    <source>
        <dbReference type="EMBL" id="MBP3192932.1"/>
    </source>
</evidence>
<dbReference type="EMBL" id="JAFIDN010000007">
    <property type="protein sequence ID" value="MBP3192932.1"/>
    <property type="molecule type" value="Genomic_DNA"/>
</dbReference>
<evidence type="ECO:0000259" key="9">
    <source>
        <dbReference type="Pfam" id="PF00857"/>
    </source>
</evidence>
<evidence type="ECO:0000313" key="11">
    <source>
        <dbReference type="Proteomes" id="UP000673975"/>
    </source>
</evidence>
<dbReference type="Gene3D" id="3.40.50.850">
    <property type="entry name" value="Isochorismatase-like"/>
    <property type="match status" value="1"/>
</dbReference>
<dbReference type="Pfam" id="PF00857">
    <property type="entry name" value="Isochorismatase"/>
    <property type="match status" value="1"/>
</dbReference>
<evidence type="ECO:0000256" key="8">
    <source>
        <dbReference type="ARBA" id="ARBA00072277"/>
    </source>
</evidence>
<comment type="similarity">
    <text evidence="1">Belongs to the isochorismatase family.</text>
</comment>
<evidence type="ECO:0000256" key="2">
    <source>
        <dbReference type="ARBA" id="ARBA00022642"/>
    </source>
</evidence>
<keyword evidence="4 10" id="KW-0378">Hydrolase</keyword>
<protein>
    <recommendedName>
        <fullName evidence="8">Nicotinamidase</fullName>
        <ecNumber evidence="6">3.5.1.19</ecNumber>
    </recommendedName>
    <alternativeName>
        <fullName evidence="7">Nicotinamide deamidase</fullName>
    </alternativeName>
</protein>
<dbReference type="FunFam" id="3.40.50.850:FF:000006">
    <property type="entry name" value="Bifunctional pyrazinamidase/nicotinamidase"/>
    <property type="match status" value="1"/>
</dbReference>
<gene>
    <name evidence="10" type="primary">pncA</name>
    <name evidence="10" type="ORF">NATSA_09685</name>
</gene>
<dbReference type="InterPro" id="IPR000868">
    <property type="entry name" value="Isochorismatase-like_dom"/>
</dbReference>
<sequence length="205" mass="22663">MNSALLIVDTQNDFCPGGALAVPEGDRVVPVINQLTGKFRNIILTQDWHPAGHHSFASSHSAKEPFDEVTMDYGRQVLWPDHCIQGTKGAEFHPDLNVESAQLIIRKGFRKEIDSYSGFFENDHQTATGLAGYLKERDVETLYIAGLAADFCVKWTVLDARKLGFQVHVVKDAVQGLDVNGSLDQAWHEMSASGAHFIESKQLLA</sequence>
<proteinExistence type="inferred from homology"/>
<organism evidence="10 11">
    <name type="scientific">Natronogracilivirga saccharolytica</name>
    <dbReference type="NCBI Taxonomy" id="2812953"/>
    <lineage>
        <taxon>Bacteria</taxon>
        <taxon>Pseudomonadati</taxon>
        <taxon>Balneolota</taxon>
        <taxon>Balneolia</taxon>
        <taxon>Balneolales</taxon>
        <taxon>Cyclonatronaceae</taxon>
        <taxon>Natronogracilivirga</taxon>
    </lineage>
</organism>
<keyword evidence="2" id="KW-0662">Pyridine nucleotide biosynthesis</keyword>
<dbReference type="InterPro" id="IPR036380">
    <property type="entry name" value="Isochorismatase-like_sf"/>
</dbReference>
<dbReference type="AlphaFoldDB" id="A0A8J7UVU9"/>
<keyword evidence="11" id="KW-1185">Reference proteome</keyword>